<sequence>MNNVVDCVLLIDDSKATNFFNSIVLAKHKSFDKILIKQSGKAALEYLSEVEKGNAIKPKLIFLDLNMPAMNGWEFLIEYEGLNPSLTNDITVIILTTSSDHRDIEKSKSNDLVTDLINKPLSLPILNSVINKHFFNTPQL</sequence>
<reference evidence="3 4" key="1">
    <citation type="journal article" date="2019" name="Int. J. Syst. Evol. Microbiol.">
        <title>The Global Catalogue of Microorganisms (GCM) 10K type strain sequencing project: providing services to taxonomists for standard genome sequencing and annotation.</title>
        <authorList>
            <consortium name="The Broad Institute Genomics Platform"/>
            <consortium name="The Broad Institute Genome Sequencing Center for Infectious Disease"/>
            <person name="Wu L."/>
            <person name="Ma J."/>
        </authorList>
    </citation>
    <scope>NUCLEOTIDE SEQUENCE [LARGE SCALE GENOMIC DNA]</scope>
    <source>
        <strain evidence="3 4">JCM 15974</strain>
    </source>
</reference>
<dbReference type="SUPFAM" id="SSF52172">
    <property type="entry name" value="CheY-like"/>
    <property type="match status" value="1"/>
</dbReference>
<organism evidence="3 4">
    <name type="scientific">Aquimarina litoralis</name>
    <dbReference type="NCBI Taxonomy" id="584605"/>
    <lineage>
        <taxon>Bacteria</taxon>
        <taxon>Pseudomonadati</taxon>
        <taxon>Bacteroidota</taxon>
        <taxon>Flavobacteriia</taxon>
        <taxon>Flavobacteriales</taxon>
        <taxon>Flavobacteriaceae</taxon>
        <taxon>Aquimarina</taxon>
    </lineage>
</organism>
<dbReference type="EMBL" id="BAAAGE010000004">
    <property type="protein sequence ID" value="GAA0730031.1"/>
    <property type="molecule type" value="Genomic_DNA"/>
</dbReference>
<dbReference type="InterPro" id="IPR011006">
    <property type="entry name" value="CheY-like_superfamily"/>
</dbReference>
<dbReference type="InterPro" id="IPR052893">
    <property type="entry name" value="TCS_response_regulator"/>
</dbReference>
<dbReference type="PANTHER" id="PTHR44520:SF2">
    <property type="entry name" value="RESPONSE REGULATOR RCP1"/>
    <property type="match status" value="1"/>
</dbReference>
<proteinExistence type="predicted"/>
<feature type="domain" description="Response regulatory" evidence="2">
    <location>
        <begin position="7"/>
        <end position="134"/>
    </location>
</feature>
<feature type="modified residue" description="4-aspartylphosphate" evidence="1">
    <location>
        <position position="64"/>
    </location>
</feature>
<dbReference type="PANTHER" id="PTHR44520">
    <property type="entry name" value="RESPONSE REGULATOR RCP1-RELATED"/>
    <property type="match status" value="1"/>
</dbReference>
<evidence type="ECO:0000256" key="1">
    <source>
        <dbReference type="PROSITE-ProRule" id="PRU00169"/>
    </source>
</evidence>
<protein>
    <submittedName>
        <fullName evidence="3">Response regulator</fullName>
    </submittedName>
</protein>
<dbReference type="InterPro" id="IPR001789">
    <property type="entry name" value="Sig_transdc_resp-reg_receiver"/>
</dbReference>
<evidence type="ECO:0000313" key="3">
    <source>
        <dbReference type="EMBL" id="GAA0730031.1"/>
    </source>
</evidence>
<accession>A0ABN1J6C3</accession>
<keyword evidence="4" id="KW-1185">Reference proteome</keyword>
<dbReference type="Gene3D" id="3.40.50.2300">
    <property type="match status" value="1"/>
</dbReference>
<dbReference type="PROSITE" id="PS50110">
    <property type="entry name" value="RESPONSE_REGULATORY"/>
    <property type="match status" value="1"/>
</dbReference>
<name>A0ABN1J6C3_9FLAO</name>
<evidence type="ECO:0000259" key="2">
    <source>
        <dbReference type="PROSITE" id="PS50110"/>
    </source>
</evidence>
<evidence type="ECO:0000313" key="4">
    <source>
        <dbReference type="Proteomes" id="UP001501758"/>
    </source>
</evidence>
<dbReference type="Pfam" id="PF00072">
    <property type="entry name" value="Response_reg"/>
    <property type="match status" value="1"/>
</dbReference>
<gene>
    <name evidence="3" type="ORF">GCM10009430_40870</name>
</gene>
<dbReference type="SMART" id="SM00448">
    <property type="entry name" value="REC"/>
    <property type="match status" value="1"/>
</dbReference>
<comment type="caution">
    <text evidence="3">The sequence shown here is derived from an EMBL/GenBank/DDBJ whole genome shotgun (WGS) entry which is preliminary data.</text>
</comment>
<dbReference type="RefSeq" id="WP_343914100.1">
    <property type="nucleotide sequence ID" value="NZ_BAAAGE010000004.1"/>
</dbReference>
<keyword evidence="1" id="KW-0597">Phosphoprotein</keyword>
<dbReference type="Proteomes" id="UP001501758">
    <property type="component" value="Unassembled WGS sequence"/>
</dbReference>